<dbReference type="Pfam" id="PF05157">
    <property type="entry name" value="MshEN"/>
    <property type="match status" value="1"/>
</dbReference>
<keyword evidence="6 8" id="KW-0472">Membrane</keyword>
<dbReference type="InterPro" id="IPR007831">
    <property type="entry name" value="T2SS_GspE_N"/>
</dbReference>
<evidence type="ECO:0000256" key="7">
    <source>
        <dbReference type="SAM" id="MobiDB-lite"/>
    </source>
</evidence>
<gene>
    <name evidence="10" type="ORF">FHY64_14020</name>
</gene>
<feature type="transmembrane region" description="Helical" evidence="8">
    <location>
        <begin position="492"/>
        <end position="518"/>
    </location>
</feature>
<keyword evidence="3 10" id="KW-0808">Transferase</keyword>
<keyword evidence="4 8" id="KW-0812">Transmembrane</keyword>
<dbReference type="Gene3D" id="3.90.550.10">
    <property type="entry name" value="Spore Coat Polysaccharide Biosynthesis Protein SpsA, Chain A"/>
    <property type="match status" value="1"/>
</dbReference>
<dbReference type="AlphaFoldDB" id="A0A5C5G8U2"/>
<reference evidence="10 11" key="1">
    <citation type="submission" date="2019-06" db="EMBL/GenBank/DDBJ databases">
        <title>Genome of new Rhodobacteraceae sp. SM1903.</title>
        <authorList>
            <person name="Ren X."/>
        </authorList>
    </citation>
    <scope>NUCLEOTIDE SEQUENCE [LARGE SCALE GENOMIC DNA]</scope>
    <source>
        <strain evidence="10 11">SM1903</strain>
    </source>
</reference>
<evidence type="ECO:0000256" key="2">
    <source>
        <dbReference type="ARBA" id="ARBA00022676"/>
    </source>
</evidence>
<dbReference type="GO" id="GO:0016757">
    <property type="term" value="F:glycosyltransferase activity"/>
    <property type="evidence" value="ECO:0007669"/>
    <property type="project" value="UniProtKB-KW"/>
</dbReference>
<evidence type="ECO:0000256" key="1">
    <source>
        <dbReference type="ARBA" id="ARBA00004141"/>
    </source>
</evidence>
<dbReference type="Proteomes" id="UP000314011">
    <property type="component" value="Unassembled WGS sequence"/>
</dbReference>
<dbReference type="OrthoDB" id="7431422at2"/>
<proteinExistence type="predicted"/>
<evidence type="ECO:0000313" key="11">
    <source>
        <dbReference type="Proteomes" id="UP000314011"/>
    </source>
</evidence>
<evidence type="ECO:0000256" key="5">
    <source>
        <dbReference type="ARBA" id="ARBA00022989"/>
    </source>
</evidence>
<protein>
    <submittedName>
        <fullName evidence="10">Glycosyltransferase</fullName>
    </submittedName>
</protein>
<evidence type="ECO:0000259" key="9">
    <source>
        <dbReference type="Pfam" id="PF05157"/>
    </source>
</evidence>
<comment type="subcellular location">
    <subcellularLocation>
        <location evidence="1">Membrane</location>
        <topology evidence="1">Multi-pass membrane protein</topology>
    </subcellularLocation>
</comment>
<keyword evidence="2" id="KW-0328">Glycosyltransferase</keyword>
<dbReference type="PANTHER" id="PTHR43867">
    <property type="entry name" value="CELLULOSE SYNTHASE CATALYTIC SUBUNIT A [UDP-FORMING]"/>
    <property type="match status" value="1"/>
</dbReference>
<feature type="compositionally biased region" description="Basic and acidic residues" evidence="7">
    <location>
        <begin position="624"/>
        <end position="642"/>
    </location>
</feature>
<feature type="domain" description="Type II secretion system protein GspE N-terminal" evidence="9">
    <location>
        <begin position="77"/>
        <end position="158"/>
    </location>
</feature>
<accession>A0A5C5G8U2</accession>
<dbReference type="InterPro" id="IPR050321">
    <property type="entry name" value="Glycosyltr_2/OpgH_subfam"/>
</dbReference>
<dbReference type="PANTHER" id="PTHR43867:SF2">
    <property type="entry name" value="CELLULOSE SYNTHASE CATALYTIC SUBUNIT A [UDP-FORMING]"/>
    <property type="match status" value="1"/>
</dbReference>
<dbReference type="InterPro" id="IPR037257">
    <property type="entry name" value="T2SS_E_N_sf"/>
</dbReference>
<evidence type="ECO:0000256" key="8">
    <source>
        <dbReference type="SAM" id="Phobius"/>
    </source>
</evidence>
<dbReference type="Pfam" id="PF13641">
    <property type="entry name" value="Glyco_tranf_2_3"/>
    <property type="match status" value="1"/>
</dbReference>
<feature type="transmembrane region" description="Helical" evidence="8">
    <location>
        <begin position="572"/>
        <end position="592"/>
    </location>
</feature>
<organism evidence="10 11">
    <name type="scientific">Pelagovum pacificum</name>
    <dbReference type="NCBI Taxonomy" id="2588711"/>
    <lineage>
        <taxon>Bacteria</taxon>
        <taxon>Pseudomonadati</taxon>
        <taxon>Pseudomonadota</taxon>
        <taxon>Alphaproteobacteria</taxon>
        <taxon>Rhodobacterales</taxon>
        <taxon>Paracoccaceae</taxon>
        <taxon>Pelagovum</taxon>
    </lineage>
</organism>
<feature type="transmembrane region" description="Helical" evidence="8">
    <location>
        <begin position="204"/>
        <end position="225"/>
    </location>
</feature>
<dbReference type="EMBL" id="VFFF01000002">
    <property type="protein sequence ID" value="TNY31146.1"/>
    <property type="molecule type" value="Genomic_DNA"/>
</dbReference>
<dbReference type="SUPFAM" id="SSF53448">
    <property type="entry name" value="Nucleotide-diphospho-sugar transferases"/>
    <property type="match status" value="1"/>
</dbReference>
<dbReference type="InterPro" id="IPR029044">
    <property type="entry name" value="Nucleotide-diphossugar_trans"/>
</dbReference>
<evidence type="ECO:0000256" key="6">
    <source>
        <dbReference type="ARBA" id="ARBA00023136"/>
    </source>
</evidence>
<keyword evidence="5 8" id="KW-1133">Transmembrane helix</keyword>
<feature type="compositionally biased region" description="Basic residues" evidence="7">
    <location>
        <begin position="643"/>
        <end position="652"/>
    </location>
</feature>
<keyword evidence="11" id="KW-1185">Reference proteome</keyword>
<dbReference type="GO" id="GO:0016020">
    <property type="term" value="C:membrane"/>
    <property type="evidence" value="ECO:0007669"/>
    <property type="project" value="UniProtKB-SubCell"/>
</dbReference>
<evidence type="ECO:0000256" key="4">
    <source>
        <dbReference type="ARBA" id="ARBA00022692"/>
    </source>
</evidence>
<comment type="caution">
    <text evidence="10">The sequence shown here is derived from an EMBL/GenBank/DDBJ whole genome shotgun (WGS) entry which is preliminary data.</text>
</comment>
<dbReference type="RefSeq" id="WP_140195876.1">
    <property type="nucleotide sequence ID" value="NZ_CP065915.1"/>
</dbReference>
<name>A0A5C5G8U2_9RHOB</name>
<feature type="transmembrane region" description="Helical" evidence="8">
    <location>
        <begin position="538"/>
        <end position="560"/>
    </location>
</feature>
<sequence length="652" mass="71846">MYRAQKFVETELPPLEWGQDIGWLLVAEGWLSADTLATLQAERLRRDVRLADMLHIRAGVPRSAIAEAEARLARTTLVDPVDLPADPRLLLAVGPAWCVQNGILPWRRSGGVTLVLSARPDLFPACEGRLQTALGPVRMLVADEDLLQQAIRQLADPALAFRAETLVPDEESCRNWRAGGGAAWFGLIVLSLIIATMLSPGPGLGLWIGAAALLMALHTALKFAATLAALRRPRPSSGVVPARLPTVSIMVPLFREKEVARQLVTRLGQLDYPEELLDILLILEADDDATRQMLSHADLPANMRIIEVPDGSVRTKPRAMNYALPHARGSIIGIYDAEDAPAPDQIRTVVRTFAERGRQVACLQGGLDFYNSDANWIARCFAIEYATWFRLILPGLARLGLVVPLGGTTLFLRRDALEALGAWDAHNVTEDADLGLRLARHGYRTELIDTVTREEANCHARPWVRQRSRWLKGYAITYLAHMRQPRQLFRDLGLRGGLSVQLIFLGTVAQFALAPALWSLWLLALGFGHPVVGVIGPGAMTCLIALCVVAEAVNIALALVATRRAGKPSLGLWAPTMMLYFPLATLAVYRALFELLTRPFYWHKTVHGLSDAALSPVPPPPAHRASDVLHRRSRYDPAARDRPRLRHRPQSP</sequence>
<feature type="transmembrane region" description="Helical" evidence="8">
    <location>
        <begin position="181"/>
        <end position="198"/>
    </location>
</feature>
<evidence type="ECO:0000256" key="3">
    <source>
        <dbReference type="ARBA" id="ARBA00022679"/>
    </source>
</evidence>
<feature type="region of interest" description="Disordered" evidence="7">
    <location>
        <begin position="615"/>
        <end position="652"/>
    </location>
</feature>
<evidence type="ECO:0000313" key="10">
    <source>
        <dbReference type="EMBL" id="TNY31146.1"/>
    </source>
</evidence>
<dbReference type="SUPFAM" id="SSF160246">
    <property type="entry name" value="EspE N-terminal domain-like"/>
    <property type="match status" value="1"/>
</dbReference>